<dbReference type="Proteomes" id="UP000663499">
    <property type="component" value="Chromosome"/>
</dbReference>
<dbReference type="Pfam" id="PF01384">
    <property type="entry name" value="PHO4"/>
    <property type="match status" value="1"/>
</dbReference>
<feature type="transmembrane region" description="Helical" evidence="6">
    <location>
        <begin position="55"/>
        <end position="73"/>
    </location>
</feature>
<feature type="transmembrane region" description="Helical" evidence="6">
    <location>
        <begin position="270"/>
        <end position="292"/>
    </location>
</feature>
<dbReference type="GO" id="GO:0005315">
    <property type="term" value="F:phosphate transmembrane transporter activity"/>
    <property type="evidence" value="ECO:0007669"/>
    <property type="project" value="InterPro"/>
</dbReference>
<keyword evidence="8" id="KW-1185">Reference proteome</keyword>
<comment type="subcellular location">
    <subcellularLocation>
        <location evidence="1">Membrane</location>
        <topology evidence="1">Multi-pass membrane protein</topology>
    </subcellularLocation>
</comment>
<evidence type="ECO:0000256" key="5">
    <source>
        <dbReference type="ARBA" id="ARBA00023136"/>
    </source>
</evidence>
<accession>A0A974XEW3</accession>
<feature type="transmembrane region" description="Helical" evidence="6">
    <location>
        <begin position="151"/>
        <end position="177"/>
    </location>
</feature>
<keyword evidence="4 6" id="KW-1133">Transmembrane helix</keyword>
<keyword evidence="2" id="KW-0813">Transport</keyword>
<organism evidence="7 8">
    <name type="scientific">Alkalibacter rhizosphaerae</name>
    <dbReference type="NCBI Taxonomy" id="2815577"/>
    <lineage>
        <taxon>Bacteria</taxon>
        <taxon>Bacillati</taxon>
        <taxon>Bacillota</taxon>
        <taxon>Clostridia</taxon>
        <taxon>Eubacteriales</taxon>
        <taxon>Eubacteriaceae</taxon>
        <taxon>Alkalibacter</taxon>
    </lineage>
</organism>
<evidence type="ECO:0000256" key="6">
    <source>
        <dbReference type="SAM" id="Phobius"/>
    </source>
</evidence>
<sequence length="351" mass="37863">MDVTIYGFLQQMLDRPELFVTVMLTLGVFLVNGWTDAPNAIATCITTRSLSIRKAIVMAAILNFFGVFLMMLINSTVAQTIYRMVDFGGDARHALIALCAAMVAIVTWATLAWRLGFPTSESHALIAGISGAAIALQNGLGGINGTEWIKIIYGLVFSLSFGMGLGYLFTTAIRIVFRAGKQRKLTSMFKKAQILGSGAMAFMHGAQDGQKFLGVFMLGVFLSQGEAGQTNFAVPLWIVLLCSLIMAFGTSVGGVRIIKTVGLDMVKLQPYQGFSADFAASITLLLSSMFGFPVSTTHTKTTAIMGSGMAVRMGSINWSVVKNMAYAWILTFPGCGLLGYLMAKLFLYIFT</sequence>
<name>A0A974XEW3_9FIRM</name>
<proteinExistence type="predicted"/>
<keyword evidence="5 6" id="KW-0472">Membrane</keyword>
<feature type="transmembrane region" description="Helical" evidence="6">
    <location>
        <begin position="93"/>
        <end position="113"/>
    </location>
</feature>
<evidence type="ECO:0000313" key="7">
    <source>
        <dbReference type="EMBL" id="QSX08421.1"/>
    </source>
</evidence>
<dbReference type="EMBL" id="CP071444">
    <property type="protein sequence ID" value="QSX08421.1"/>
    <property type="molecule type" value="Genomic_DNA"/>
</dbReference>
<feature type="transmembrane region" description="Helical" evidence="6">
    <location>
        <begin position="325"/>
        <end position="350"/>
    </location>
</feature>
<protein>
    <submittedName>
        <fullName evidence="7">Inorganic phosphate transporter</fullName>
    </submittedName>
</protein>
<feature type="transmembrane region" description="Helical" evidence="6">
    <location>
        <begin position="18"/>
        <end position="35"/>
    </location>
</feature>
<evidence type="ECO:0000256" key="4">
    <source>
        <dbReference type="ARBA" id="ARBA00022989"/>
    </source>
</evidence>
<dbReference type="RefSeq" id="WP_207299762.1">
    <property type="nucleotide sequence ID" value="NZ_CP071444.1"/>
</dbReference>
<dbReference type="KEGG" id="alka:J0B03_11615"/>
<keyword evidence="3 6" id="KW-0812">Transmembrane</keyword>
<gene>
    <name evidence="7" type="ORF">J0B03_11615</name>
</gene>
<feature type="transmembrane region" description="Helical" evidence="6">
    <location>
        <begin position="125"/>
        <end position="145"/>
    </location>
</feature>
<evidence type="ECO:0000256" key="2">
    <source>
        <dbReference type="ARBA" id="ARBA00022448"/>
    </source>
</evidence>
<dbReference type="PANTHER" id="PTHR11101:SF80">
    <property type="entry name" value="PHOSPHATE TRANSPORTER"/>
    <property type="match status" value="1"/>
</dbReference>
<dbReference type="GO" id="GO:0035435">
    <property type="term" value="P:phosphate ion transmembrane transport"/>
    <property type="evidence" value="ECO:0007669"/>
    <property type="project" value="TreeGrafter"/>
</dbReference>
<evidence type="ECO:0000256" key="1">
    <source>
        <dbReference type="ARBA" id="ARBA00004141"/>
    </source>
</evidence>
<reference evidence="7" key="1">
    <citation type="submission" date="2021-03" db="EMBL/GenBank/DDBJ databases">
        <title>Alkalibacter marinus sp. nov., isolated from tidal flat sediment.</title>
        <authorList>
            <person name="Namirimu T."/>
            <person name="Yang J.-A."/>
            <person name="Yang S.-H."/>
            <person name="Kim Y.-J."/>
            <person name="Kwon K.K."/>
        </authorList>
    </citation>
    <scope>NUCLEOTIDE SEQUENCE</scope>
    <source>
        <strain evidence="7">ES005</strain>
    </source>
</reference>
<dbReference type="InterPro" id="IPR001204">
    <property type="entry name" value="Phos_transporter"/>
</dbReference>
<evidence type="ECO:0000256" key="3">
    <source>
        <dbReference type="ARBA" id="ARBA00022692"/>
    </source>
</evidence>
<dbReference type="GO" id="GO:0016020">
    <property type="term" value="C:membrane"/>
    <property type="evidence" value="ECO:0007669"/>
    <property type="project" value="UniProtKB-SubCell"/>
</dbReference>
<dbReference type="PANTHER" id="PTHR11101">
    <property type="entry name" value="PHOSPHATE TRANSPORTER"/>
    <property type="match status" value="1"/>
</dbReference>
<feature type="transmembrane region" description="Helical" evidence="6">
    <location>
        <begin position="234"/>
        <end position="258"/>
    </location>
</feature>
<evidence type="ECO:0000313" key="8">
    <source>
        <dbReference type="Proteomes" id="UP000663499"/>
    </source>
</evidence>
<dbReference type="AlphaFoldDB" id="A0A974XEW3"/>